<evidence type="ECO:0000313" key="12">
    <source>
        <dbReference type="EMBL" id="CAI8023435.1"/>
    </source>
</evidence>
<feature type="compositionally biased region" description="Low complexity" evidence="9">
    <location>
        <begin position="338"/>
        <end position="349"/>
    </location>
</feature>
<keyword evidence="5" id="KW-0963">Cytoplasm</keyword>
<dbReference type="GO" id="GO:0000177">
    <property type="term" value="C:cytoplasmic exosome (RNase complex)"/>
    <property type="evidence" value="ECO:0007669"/>
    <property type="project" value="TreeGrafter"/>
</dbReference>
<name>A0AA35S4S6_GEOBA</name>
<evidence type="ECO:0000256" key="1">
    <source>
        <dbReference type="ARBA" id="ARBA00004123"/>
    </source>
</evidence>
<evidence type="ECO:0000256" key="5">
    <source>
        <dbReference type="ARBA" id="ARBA00022490"/>
    </source>
</evidence>
<dbReference type="Pfam" id="PF01138">
    <property type="entry name" value="RNase_PH"/>
    <property type="match status" value="1"/>
</dbReference>
<dbReference type="PANTHER" id="PTHR11097:SF14">
    <property type="entry name" value="EXOSOME COMPLEX COMPONENT RRP45"/>
    <property type="match status" value="1"/>
</dbReference>
<dbReference type="InterPro" id="IPR027408">
    <property type="entry name" value="PNPase/RNase_PH_dom_sf"/>
</dbReference>
<evidence type="ECO:0000256" key="3">
    <source>
        <dbReference type="ARBA" id="ARBA00006678"/>
    </source>
</evidence>
<evidence type="ECO:0000256" key="2">
    <source>
        <dbReference type="ARBA" id="ARBA00004496"/>
    </source>
</evidence>
<dbReference type="GO" id="GO:0034475">
    <property type="term" value="P:U4 snRNA 3'-end processing"/>
    <property type="evidence" value="ECO:0007669"/>
    <property type="project" value="TreeGrafter"/>
</dbReference>
<dbReference type="Pfam" id="PF03725">
    <property type="entry name" value="RNase_PH_C"/>
    <property type="match status" value="1"/>
</dbReference>
<dbReference type="GO" id="GO:0000176">
    <property type="term" value="C:nuclear exosome (RNase complex)"/>
    <property type="evidence" value="ECO:0007669"/>
    <property type="project" value="TreeGrafter"/>
</dbReference>
<feature type="region of interest" description="Disordered" evidence="9">
    <location>
        <begin position="256"/>
        <end position="278"/>
    </location>
</feature>
<feature type="compositionally biased region" description="Basic residues" evidence="9">
    <location>
        <begin position="356"/>
        <end position="369"/>
    </location>
</feature>
<comment type="similarity">
    <text evidence="3">Belongs to the RNase PH family.</text>
</comment>
<dbReference type="AlphaFoldDB" id="A0AA35S4S6"/>
<comment type="caution">
    <text evidence="12">The sequence shown here is derived from an EMBL/GenBank/DDBJ whole genome shotgun (WGS) entry which is preliminary data.</text>
</comment>
<evidence type="ECO:0000256" key="9">
    <source>
        <dbReference type="SAM" id="MobiDB-lite"/>
    </source>
</evidence>
<feature type="compositionally biased region" description="Acidic residues" evidence="9">
    <location>
        <begin position="265"/>
        <end position="278"/>
    </location>
</feature>
<dbReference type="CDD" id="cd11368">
    <property type="entry name" value="RNase_PH_RRP45"/>
    <property type="match status" value="1"/>
</dbReference>
<dbReference type="InterPro" id="IPR015847">
    <property type="entry name" value="ExoRNase_PH_dom2"/>
</dbReference>
<feature type="region of interest" description="Disordered" evidence="9">
    <location>
        <begin position="220"/>
        <end position="243"/>
    </location>
</feature>
<dbReference type="GO" id="GO:0000467">
    <property type="term" value="P:exonucleolytic trimming to generate mature 3'-end of 5.8S rRNA from tricistronic rRNA transcript (SSU-rRNA, 5.8S rRNA, LSU-rRNA)"/>
    <property type="evidence" value="ECO:0007669"/>
    <property type="project" value="TreeGrafter"/>
</dbReference>
<evidence type="ECO:0000259" key="11">
    <source>
        <dbReference type="Pfam" id="PF03725"/>
    </source>
</evidence>
<dbReference type="SUPFAM" id="SSF55666">
    <property type="entry name" value="Ribonuclease PH domain 2-like"/>
    <property type="match status" value="1"/>
</dbReference>
<dbReference type="GO" id="GO:0016075">
    <property type="term" value="P:rRNA catabolic process"/>
    <property type="evidence" value="ECO:0007669"/>
    <property type="project" value="TreeGrafter"/>
</dbReference>
<dbReference type="GO" id="GO:0035925">
    <property type="term" value="F:mRNA 3'-UTR AU-rich region binding"/>
    <property type="evidence" value="ECO:0007669"/>
    <property type="project" value="TreeGrafter"/>
</dbReference>
<dbReference type="InterPro" id="IPR020568">
    <property type="entry name" value="Ribosomal_Su5_D2-typ_SF"/>
</dbReference>
<dbReference type="SUPFAM" id="SSF54211">
    <property type="entry name" value="Ribosomal protein S5 domain 2-like"/>
    <property type="match status" value="1"/>
</dbReference>
<accession>A0AA35S4S6</accession>
<dbReference type="InterPro" id="IPR050590">
    <property type="entry name" value="Exosome_comp_Rrp42_subfam"/>
</dbReference>
<evidence type="ECO:0000256" key="8">
    <source>
        <dbReference type="ARBA" id="ARBA00032660"/>
    </source>
</evidence>
<dbReference type="InterPro" id="IPR036345">
    <property type="entry name" value="ExoRNase_PH_dom2_sf"/>
</dbReference>
<keyword evidence="13" id="KW-1185">Reference proteome</keyword>
<sequence>MASPAFEVGRSSPLAIEVARMLERCLKDSRAVDTESLCIIAGEKVWSLRVDIHVLDQCGNITDCATVAAIAALKHFRRPDVTVIGEEATIHPVTERDPVPLSVHHMPFSVSFAFFSDGGYLLVDPSLTEETVMEGRLVIGMNVHREICVLGMAGGFALLPDQLLRCVKIATVKCQEFTEEVQNALTTTSTTAAKSELVGSSSILETRRGVEEVRVVRSETGEGGEGQVKVVDEQEEEEEEEGDVVYLGEGTARVGLGGRSQWTLDTEEGRDDKEDTGDDVIIIDDEEVEKTEVLVSSSEEEVVVLTQADIGGFTKPEPSPTREGEGGRRGMRGKRGGRTTPRGPGATETSAERGRGRNKRKKNRKKQQN</sequence>
<dbReference type="Proteomes" id="UP001174909">
    <property type="component" value="Unassembled WGS sequence"/>
</dbReference>
<keyword evidence="6" id="KW-0694">RNA-binding</keyword>
<dbReference type="GO" id="GO:0071038">
    <property type="term" value="P:TRAMP-dependent tRNA surveillance pathway"/>
    <property type="evidence" value="ECO:0007669"/>
    <property type="project" value="TreeGrafter"/>
</dbReference>
<dbReference type="InterPro" id="IPR033100">
    <property type="entry name" value="Rrp45"/>
</dbReference>
<evidence type="ECO:0000256" key="4">
    <source>
        <dbReference type="ARBA" id="ARBA00019572"/>
    </source>
</evidence>
<feature type="domain" description="Exoribonuclease phosphorolytic" evidence="10">
    <location>
        <begin position="1"/>
        <end position="79"/>
    </location>
</feature>
<dbReference type="GO" id="GO:0071028">
    <property type="term" value="P:nuclear mRNA surveillance"/>
    <property type="evidence" value="ECO:0007669"/>
    <property type="project" value="TreeGrafter"/>
</dbReference>
<protein>
    <recommendedName>
        <fullName evidence="4">Exosome complex component RRP45</fullName>
    </recommendedName>
    <alternativeName>
        <fullName evidence="8">Exosome component 9</fullName>
    </alternativeName>
</protein>
<dbReference type="InterPro" id="IPR001247">
    <property type="entry name" value="ExoRNase_PH_dom1"/>
</dbReference>
<dbReference type="GO" id="GO:0034476">
    <property type="term" value="P:U5 snRNA 3'-end processing"/>
    <property type="evidence" value="ECO:0007669"/>
    <property type="project" value="TreeGrafter"/>
</dbReference>
<feature type="domain" description="Exoribonuclease phosphorolytic" evidence="11">
    <location>
        <begin position="105"/>
        <end position="171"/>
    </location>
</feature>
<feature type="region of interest" description="Disordered" evidence="9">
    <location>
        <begin position="307"/>
        <end position="369"/>
    </location>
</feature>
<proteinExistence type="inferred from homology"/>
<keyword evidence="7" id="KW-0539">Nucleus</keyword>
<gene>
    <name evidence="12" type="ORF">GBAR_LOCUS13699</name>
</gene>
<dbReference type="GO" id="GO:0034473">
    <property type="term" value="P:U1 snRNA 3'-end processing"/>
    <property type="evidence" value="ECO:0007669"/>
    <property type="project" value="TreeGrafter"/>
</dbReference>
<evidence type="ECO:0000256" key="7">
    <source>
        <dbReference type="ARBA" id="ARBA00023242"/>
    </source>
</evidence>
<dbReference type="Gene3D" id="3.30.230.70">
    <property type="entry name" value="GHMP Kinase, N-terminal domain"/>
    <property type="match status" value="1"/>
</dbReference>
<dbReference type="PANTHER" id="PTHR11097">
    <property type="entry name" value="EXOSOME COMPLEX EXONUCLEASE RIBOSOMAL RNA PROCESSING PROTEIN"/>
    <property type="match status" value="1"/>
</dbReference>
<evidence type="ECO:0000256" key="6">
    <source>
        <dbReference type="ARBA" id="ARBA00022884"/>
    </source>
</evidence>
<organism evidence="12 13">
    <name type="scientific">Geodia barretti</name>
    <name type="common">Barrett's horny sponge</name>
    <dbReference type="NCBI Taxonomy" id="519541"/>
    <lineage>
        <taxon>Eukaryota</taxon>
        <taxon>Metazoa</taxon>
        <taxon>Porifera</taxon>
        <taxon>Demospongiae</taxon>
        <taxon>Heteroscleromorpha</taxon>
        <taxon>Tetractinellida</taxon>
        <taxon>Astrophorina</taxon>
        <taxon>Geodiidae</taxon>
        <taxon>Geodia</taxon>
    </lineage>
</organism>
<dbReference type="EMBL" id="CASHTH010002007">
    <property type="protein sequence ID" value="CAI8023435.1"/>
    <property type="molecule type" value="Genomic_DNA"/>
</dbReference>
<comment type="subcellular location">
    <subcellularLocation>
        <location evidence="2">Cytoplasm</location>
    </subcellularLocation>
    <subcellularLocation>
        <location evidence="1">Nucleus</location>
    </subcellularLocation>
</comment>
<feature type="compositionally biased region" description="Acidic residues" evidence="9">
    <location>
        <begin position="233"/>
        <end position="243"/>
    </location>
</feature>
<dbReference type="GO" id="GO:0071035">
    <property type="term" value="P:nuclear polyadenylation-dependent rRNA catabolic process"/>
    <property type="evidence" value="ECO:0007669"/>
    <property type="project" value="TreeGrafter"/>
</dbReference>
<evidence type="ECO:0000259" key="10">
    <source>
        <dbReference type="Pfam" id="PF01138"/>
    </source>
</evidence>
<evidence type="ECO:0000313" key="13">
    <source>
        <dbReference type="Proteomes" id="UP001174909"/>
    </source>
</evidence>
<reference evidence="12" key="1">
    <citation type="submission" date="2023-03" db="EMBL/GenBank/DDBJ databases">
        <authorList>
            <person name="Steffen K."/>
            <person name="Cardenas P."/>
        </authorList>
    </citation>
    <scope>NUCLEOTIDE SEQUENCE</scope>
</reference>